<name>A0AAD8IES5_9APIA</name>
<dbReference type="EMBL" id="JAUIZM010000005">
    <property type="protein sequence ID" value="KAK1383157.1"/>
    <property type="molecule type" value="Genomic_DNA"/>
</dbReference>
<evidence type="ECO:0000256" key="1">
    <source>
        <dbReference type="SAM" id="MobiDB-lite"/>
    </source>
</evidence>
<feature type="region of interest" description="Disordered" evidence="1">
    <location>
        <begin position="272"/>
        <end position="295"/>
    </location>
</feature>
<reference evidence="2" key="2">
    <citation type="submission" date="2023-05" db="EMBL/GenBank/DDBJ databases">
        <authorList>
            <person name="Schelkunov M.I."/>
        </authorList>
    </citation>
    <scope>NUCLEOTIDE SEQUENCE</scope>
    <source>
        <strain evidence="2">Hsosn_3</strain>
        <tissue evidence="2">Leaf</tissue>
    </source>
</reference>
<dbReference type="PANTHER" id="PTHR32011:SF6">
    <property type="entry name" value="KNR4_SMI1-LIKE DOMAIN-CONTAINING PROTEIN"/>
    <property type="match status" value="1"/>
</dbReference>
<evidence type="ECO:0000313" key="3">
    <source>
        <dbReference type="Proteomes" id="UP001237642"/>
    </source>
</evidence>
<protein>
    <submittedName>
        <fullName evidence="2">Agamous-like MADS-box protein AGL61-like</fullName>
    </submittedName>
</protein>
<keyword evidence="3" id="KW-1185">Reference proteome</keyword>
<dbReference type="AlphaFoldDB" id="A0AAD8IES5"/>
<reference evidence="2" key="1">
    <citation type="submission" date="2023-02" db="EMBL/GenBank/DDBJ databases">
        <title>Genome of toxic invasive species Heracleum sosnowskyi carries increased number of genes despite the absence of recent whole-genome duplications.</title>
        <authorList>
            <person name="Schelkunov M."/>
            <person name="Shtratnikova V."/>
            <person name="Makarenko M."/>
            <person name="Klepikova A."/>
            <person name="Omelchenko D."/>
            <person name="Novikova G."/>
            <person name="Obukhova E."/>
            <person name="Bogdanov V."/>
            <person name="Penin A."/>
            <person name="Logacheva M."/>
        </authorList>
    </citation>
    <scope>NUCLEOTIDE SEQUENCE</scope>
    <source>
        <strain evidence="2">Hsosn_3</strain>
        <tissue evidence="2">Leaf</tissue>
    </source>
</reference>
<dbReference type="PANTHER" id="PTHR32011">
    <property type="entry name" value="OS08G0472400 PROTEIN"/>
    <property type="match status" value="1"/>
</dbReference>
<gene>
    <name evidence="2" type="ORF">POM88_020892</name>
</gene>
<proteinExistence type="predicted"/>
<evidence type="ECO:0000313" key="2">
    <source>
        <dbReference type="EMBL" id="KAK1383157.1"/>
    </source>
</evidence>
<feature type="compositionally biased region" description="Low complexity" evidence="1">
    <location>
        <begin position="276"/>
        <end position="294"/>
    </location>
</feature>
<comment type="caution">
    <text evidence="2">The sequence shown here is derived from an EMBL/GenBank/DDBJ whole genome shotgun (WGS) entry which is preliminary data.</text>
</comment>
<dbReference type="Proteomes" id="UP001237642">
    <property type="component" value="Unassembled WGS sequence"/>
</dbReference>
<accession>A0AAD8IES5</accession>
<organism evidence="2 3">
    <name type="scientific">Heracleum sosnowskyi</name>
    <dbReference type="NCBI Taxonomy" id="360622"/>
    <lineage>
        <taxon>Eukaryota</taxon>
        <taxon>Viridiplantae</taxon>
        <taxon>Streptophyta</taxon>
        <taxon>Embryophyta</taxon>
        <taxon>Tracheophyta</taxon>
        <taxon>Spermatophyta</taxon>
        <taxon>Magnoliopsida</taxon>
        <taxon>eudicotyledons</taxon>
        <taxon>Gunneridae</taxon>
        <taxon>Pentapetalae</taxon>
        <taxon>asterids</taxon>
        <taxon>campanulids</taxon>
        <taxon>Apiales</taxon>
        <taxon>Apiaceae</taxon>
        <taxon>Apioideae</taxon>
        <taxon>apioid superclade</taxon>
        <taxon>Tordylieae</taxon>
        <taxon>Tordyliinae</taxon>
        <taxon>Heracleum</taxon>
    </lineage>
</organism>
<sequence>MATRTNKKSISNTPQTLKPIRVCFSFAAYAKNLIDQLHYSNVQVTKGLTDSEFSSIESTFRFTFPPDLRSILREGLPVDAGFPNWRSSSTQQLQIVIDLPILNLCRQVSRRKFWVDSWGIRPRDDGEAVDLAKGLLRNAPVLVPIYRHCYIPASPFLAGNPVFYVNGDEIRVWSFDVSGFFQQVEFNGNGEFSKRPMSLSNLFNAPAWAATEAREIPFWMELTERKGEAREDTRGWWSGELGGCLEEVYGRLKEGGWKEDDVREMMMMDGCDEKSSWSSSSSSPLDQDDSSSNSTCMKDEVELHVRVLSGTLLRAGWSSEDVMELLGFQDDQGDTVQRLLLAVACVCMDFAACSFDYLTYCILIGSLNSFFQYILLYCFELNSVAF</sequence>